<evidence type="ECO:0000313" key="4">
    <source>
        <dbReference type="Proteomes" id="UP001558652"/>
    </source>
</evidence>
<accession>A0ABD0YE79</accession>
<comment type="caution">
    <text evidence="3">The sequence shown here is derived from an EMBL/GenBank/DDBJ whole genome shotgun (WGS) entry which is preliminary data.</text>
</comment>
<evidence type="ECO:0000256" key="1">
    <source>
        <dbReference type="ARBA" id="ARBA00023268"/>
    </source>
</evidence>
<dbReference type="InterPro" id="IPR041577">
    <property type="entry name" value="RT_RNaseH_2"/>
</dbReference>
<keyword evidence="1" id="KW-0511">Multifunctional enzyme</keyword>
<sequence>MVVRRVSAGVRAAVGITFMTSVHDIVAKIKARYAGARRPIARTALKLFRMRRDSEETPQQFTHRLVAALRKLKERAVEEWGATEMAPEIVAYEEVTPEALMWSLKAALVVVDDDEDDVRTARAEREWAIVEKRRPTHNHQHNRRHDSERPKLRGVRVRGDSQVGIPLLWPDMCVPKPAVSDGTPSLSCASWGIPSPERSQGNQVLSRYGRVLQKVYPQPGGQVGSLDASAEKRVWSSCSQRKEALIHAPVLRYPDFTRQFVLTTDASGVAVVAVLSQFKMRTDHKPLMWVERLKENSARVARWEETLAAYDLDMGHTRGAKNVVTECLSRLINATKMPEGPEPFALRHLRGWAESGPDLPSAEPGSSGVQEQRLAVDGLRRLNNKRRQVVLESGTGDGVVTSHLRYARTEA</sequence>
<evidence type="ECO:0000259" key="2">
    <source>
        <dbReference type="Pfam" id="PF17919"/>
    </source>
</evidence>
<organism evidence="3 4">
    <name type="scientific">Ranatra chinensis</name>
    <dbReference type="NCBI Taxonomy" id="642074"/>
    <lineage>
        <taxon>Eukaryota</taxon>
        <taxon>Metazoa</taxon>
        <taxon>Ecdysozoa</taxon>
        <taxon>Arthropoda</taxon>
        <taxon>Hexapoda</taxon>
        <taxon>Insecta</taxon>
        <taxon>Pterygota</taxon>
        <taxon>Neoptera</taxon>
        <taxon>Paraneoptera</taxon>
        <taxon>Hemiptera</taxon>
        <taxon>Heteroptera</taxon>
        <taxon>Panheteroptera</taxon>
        <taxon>Nepomorpha</taxon>
        <taxon>Nepidae</taxon>
        <taxon>Ranatrinae</taxon>
        <taxon>Ranatra</taxon>
    </lineage>
</organism>
<protein>
    <recommendedName>
        <fullName evidence="2">Reverse transcriptase/retrotransposon-derived protein RNase H-like domain-containing protein</fullName>
    </recommendedName>
</protein>
<dbReference type="AlphaFoldDB" id="A0ABD0YE79"/>
<feature type="domain" description="Reverse transcriptase/retrotransposon-derived protein RNase H-like" evidence="2">
    <location>
        <begin position="240"/>
        <end position="299"/>
    </location>
</feature>
<dbReference type="Proteomes" id="UP001558652">
    <property type="component" value="Unassembled WGS sequence"/>
</dbReference>
<gene>
    <name evidence="3" type="ORF">AAG570_012461</name>
</gene>
<dbReference type="SUPFAM" id="SSF56672">
    <property type="entry name" value="DNA/RNA polymerases"/>
    <property type="match status" value="1"/>
</dbReference>
<proteinExistence type="predicted"/>
<evidence type="ECO:0000313" key="3">
    <source>
        <dbReference type="EMBL" id="KAL1129516.1"/>
    </source>
</evidence>
<dbReference type="GO" id="GO:0003824">
    <property type="term" value="F:catalytic activity"/>
    <property type="evidence" value="ECO:0007669"/>
    <property type="project" value="UniProtKB-KW"/>
</dbReference>
<dbReference type="Pfam" id="PF17919">
    <property type="entry name" value="RT_RNaseH_2"/>
    <property type="match status" value="1"/>
</dbReference>
<keyword evidence="4" id="KW-1185">Reference proteome</keyword>
<name>A0ABD0YE79_9HEMI</name>
<dbReference type="InterPro" id="IPR050951">
    <property type="entry name" value="Retrovirus_Pol_polyprotein"/>
</dbReference>
<dbReference type="EMBL" id="JBFDAA010000008">
    <property type="protein sequence ID" value="KAL1129516.1"/>
    <property type="molecule type" value="Genomic_DNA"/>
</dbReference>
<dbReference type="PANTHER" id="PTHR37984">
    <property type="entry name" value="PROTEIN CBG26694"/>
    <property type="match status" value="1"/>
</dbReference>
<dbReference type="InterPro" id="IPR043502">
    <property type="entry name" value="DNA/RNA_pol_sf"/>
</dbReference>
<dbReference type="PANTHER" id="PTHR37984:SF5">
    <property type="entry name" value="PROTEIN NYNRIN-LIKE"/>
    <property type="match status" value="1"/>
</dbReference>
<reference evidence="3 4" key="1">
    <citation type="submission" date="2024-07" db="EMBL/GenBank/DDBJ databases">
        <title>Chromosome-level genome assembly of the water stick insect Ranatra chinensis (Heteroptera: Nepidae).</title>
        <authorList>
            <person name="Liu X."/>
        </authorList>
    </citation>
    <scope>NUCLEOTIDE SEQUENCE [LARGE SCALE GENOMIC DNA]</scope>
    <source>
        <strain evidence="3">Cailab_2021Rc</strain>
        <tissue evidence="3">Muscle</tissue>
    </source>
</reference>
<dbReference type="GO" id="GO:0071897">
    <property type="term" value="P:DNA biosynthetic process"/>
    <property type="evidence" value="ECO:0007669"/>
    <property type="project" value="UniProtKB-ARBA"/>
</dbReference>